<feature type="transmembrane region" description="Helical" evidence="1">
    <location>
        <begin position="106"/>
        <end position="125"/>
    </location>
</feature>
<dbReference type="EMBL" id="JBHMCR010000009">
    <property type="protein sequence ID" value="MFB9521683.1"/>
    <property type="molecule type" value="Genomic_DNA"/>
</dbReference>
<dbReference type="RefSeq" id="WP_345228463.1">
    <property type="nucleotide sequence ID" value="NZ_BAAAXE010000015.1"/>
</dbReference>
<feature type="transmembrane region" description="Helical" evidence="1">
    <location>
        <begin position="137"/>
        <end position="157"/>
    </location>
</feature>
<organism evidence="2 3">
    <name type="scientific">Streptomyces cremeus</name>
    <dbReference type="NCBI Taxonomy" id="66881"/>
    <lineage>
        <taxon>Bacteria</taxon>
        <taxon>Bacillati</taxon>
        <taxon>Actinomycetota</taxon>
        <taxon>Actinomycetes</taxon>
        <taxon>Kitasatosporales</taxon>
        <taxon>Streptomycetaceae</taxon>
        <taxon>Streptomyces</taxon>
    </lineage>
</organism>
<sequence>MIEASVNALPGVTVFFLVLAVLVGPPAALWARARGRSALLASAAAVLLAGALAVTLAPGRNTAPVERVCATGTSLHGALQTVPGQLNAVIFLLPCLLLVLATRRPLTSLGVTCLVVPGVEAAQALLPLGRSCTFIDLGLNCLGAAVGWGAGALLLVLHDRAGAFPRSEVVRGAAFTAGGALAVLALFHSAITPVASLSDGQDLTPAQADWARATSTALFGPQARIINVQQTPQLGEQPLRIAVYTDKGRTELDWDHRRIFSAESYDHQGTRGSLNVRQLRAWAAEFGSRWFPGQTHGLQPRIEPLGPDNGPVLASYRRYRHHVLMPMRLDFTLTRNGNLIALTTRFAPDPALPAPRLSRAEAQRRAEAASGRTAVGPDFLLAEQVGGLWHPLWLVNVGTGGTGGRAERAVRVDAVTGAVVVPDPPPDY</sequence>
<name>A0ABV5PF65_STRCM</name>
<dbReference type="Proteomes" id="UP001589718">
    <property type="component" value="Unassembled WGS sequence"/>
</dbReference>
<feature type="transmembrane region" description="Helical" evidence="1">
    <location>
        <begin position="38"/>
        <end position="57"/>
    </location>
</feature>
<evidence type="ECO:0000256" key="1">
    <source>
        <dbReference type="SAM" id="Phobius"/>
    </source>
</evidence>
<accession>A0ABV5PF65</accession>
<evidence type="ECO:0000313" key="3">
    <source>
        <dbReference type="Proteomes" id="UP001589718"/>
    </source>
</evidence>
<keyword evidence="1" id="KW-0812">Transmembrane</keyword>
<evidence type="ECO:0008006" key="4">
    <source>
        <dbReference type="Google" id="ProtNLM"/>
    </source>
</evidence>
<keyword evidence="1" id="KW-1133">Transmembrane helix</keyword>
<feature type="transmembrane region" description="Helical" evidence="1">
    <location>
        <begin position="77"/>
        <end position="99"/>
    </location>
</feature>
<proteinExistence type="predicted"/>
<evidence type="ECO:0000313" key="2">
    <source>
        <dbReference type="EMBL" id="MFB9521683.1"/>
    </source>
</evidence>
<protein>
    <recommendedName>
        <fullName evidence="4">VanZ-like domain-containing protein</fullName>
    </recommendedName>
</protein>
<keyword evidence="1" id="KW-0472">Membrane</keyword>
<reference evidence="2 3" key="1">
    <citation type="submission" date="2024-09" db="EMBL/GenBank/DDBJ databases">
        <authorList>
            <person name="Sun Q."/>
            <person name="Mori K."/>
        </authorList>
    </citation>
    <scope>NUCLEOTIDE SEQUENCE [LARGE SCALE GENOMIC DNA]</scope>
    <source>
        <strain evidence="2 3">JCM 4362</strain>
    </source>
</reference>
<comment type="caution">
    <text evidence="2">The sequence shown here is derived from an EMBL/GenBank/DDBJ whole genome shotgun (WGS) entry which is preliminary data.</text>
</comment>
<keyword evidence="3" id="KW-1185">Reference proteome</keyword>
<gene>
    <name evidence="2" type="ORF">ACFFTU_17200</name>
</gene>
<feature type="transmembrane region" description="Helical" evidence="1">
    <location>
        <begin position="12"/>
        <end position="31"/>
    </location>
</feature>
<feature type="transmembrane region" description="Helical" evidence="1">
    <location>
        <begin position="169"/>
        <end position="191"/>
    </location>
</feature>